<dbReference type="GO" id="GO:0005763">
    <property type="term" value="C:mitochondrial small ribosomal subunit"/>
    <property type="evidence" value="ECO:0007669"/>
    <property type="project" value="TreeGrafter"/>
</dbReference>
<dbReference type="PRINTS" id="PR01716">
    <property type="entry name" value="DEATHASSOCP3"/>
</dbReference>
<reference evidence="8 9" key="1">
    <citation type="submission" date="2013-11" db="EMBL/GenBank/DDBJ databases">
        <title>Genome sequencing of Stegodyphus mimosarum.</title>
        <authorList>
            <person name="Bechsgaard J."/>
        </authorList>
    </citation>
    <scope>NUCLEOTIDE SEQUENCE [LARGE SCALE GENOMIC DNA]</scope>
</reference>
<organism evidence="8 9">
    <name type="scientific">Stegodyphus mimosarum</name>
    <name type="common">African social velvet spider</name>
    <dbReference type="NCBI Taxonomy" id="407821"/>
    <lineage>
        <taxon>Eukaryota</taxon>
        <taxon>Metazoa</taxon>
        <taxon>Ecdysozoa</taxon>
        <taxon>Arthropoda</taxon>
        <taxon>Chelicerata</taxon>
        <taxon>Arachnida</taxon>
        <taxon>Araneae</taxon>
        <taxon>Araneomorphae</taxon>
        <taxon>Entelegynae</taxon>
        <taxon>Eresoidea</taxon>
        <taxon>Eresidae</taxon>
        <taxon>Stegodyphus</taxon>
    </lineage>
</organism>
<comment type="subcellular location">
    <subcellularLocation>
        <location evidence="1">Mitochondrion</location>
    </subcellularLocation>
</comment>
<dbReference type="PANTHER" id="PTHR12810">
    <property type="entry name" value="MITOCHONDRIAL 28S RIBOSOMAL PROTEIN S29"/>
    <property type="match status" value="1"/>
</dbReference>
<evidence type="ECO:0000256" key="1">
    <source>
        <dbReference type="ARBA" id="ARBA00004173"/>
    </source>
</evidence>
<dbReference type="InterPro" id="IPR019368">
    <property type="entry name" value="Ribosomal_mS29"/>
</dbReference>
<gene>
    <name evidence="8" type="ORF">X975_02983</name>
</gene>
<sequence>MNTFGEACVMVREPALEIIGFLKNANYSHPALRFVMYGRNGTGKTTTLMHVVHFGYQAGYLLVHVPWVSNWTKRPKEVVASQFEENRIDLPIESALWLQHFKSQNSDLMQKLDLKTSKSYAWSKREVTEEGKPLMEVVEHGLQRVRHSSDCIAVLLKEIKHHSQFGKFKTLLVVDGVNAIFTKTNVKRPDQSLVPAPEITIVNAIMKMLKNDWTNAAVVTSVDVVPFNRDATMQDPYTPRALLGKEGFELLDPFIPIQTKHYTEKEIESALDYYTDRLWIQSEEARSEDGRKQLKFLSGYNPFILMKICDPI</sequence>
<evidence type="ECO:0000256" key="7">
    <source>
        <dbReference type="ARBA" id="ARBA00035140"/>
    </source>
</evidence>
<evidence type="ECO:0000256" key="6">
    <source>
        <dbReference type="ARBA" id="ARBA00023274"/>
    </source>
</evidence>
<dbReference type="SUPFAM" id="SSF52540">
    <property type="entry name" value="P-loop containing nucleoside triphosphate hydrolases"/>
    <property type="match status" value="1"/>
</dbReference>
<evidence type="ECO:0000256" key="4">
    <source>
        <dbReference type="ARBA" id="ARBA00022980"/>
    </source>
</evidence>
<keyword evidence="4 8" id="KW-0689">Ribosomal protein</keyword>
<evidence type="ECO:0000256" key="5">
    <source>
        <dbReference type="ARBA" id="ARBA00023128"/>
    </source>
</evidence>
<evidence type="ECO:0000313" key="8">
    <source>
        <dbReference type="EMBL" id="KFM79252.1"/>
    </source>
</evidence>
<proteinExistence type="inferred from homology"/>
<keyword evidence="3" id="KW-0809">Transit peptide</keyword>
<dbReference type="EMBL" id="KK120874">
    <property type="protein sequence ID" value="KFM79252.1"/>
    <property type="molecule type" value="Genomic_DNA"/>
</dbReference>
<keyword evidence="9" id="KW-1185">Reference proteome</keyword>
<comment type="similarity">
    <text evidence="2">Belongs to the mitochondrion-specific ribosomal protein mS29 family.</text>
</comment>
<name>A0A087UPG3_STEMI</name>
<keyword evidence="6" id="KW-0687">Ribonucleoprotein</keyword>
<keyword evidence="5" id="KW-0496">Mitochondrion</keyword>
<dbReference type="InterPro" id="IPR008092">
    <property type="entry name" value="Ribosomal_mS29_met"/>
</dbReference>
<dbReference type="STRING" id="407821.A0A087UPG3"/>
<evidence type="ECO:0000256" key="2">
    <source>
        <dbReference type="ARBA" id="ARBA00009863"/>
    </source>
</evidence>
<evidence type="ECO:0000313" key="9">
    <source>
        <dbReference type="Proteomes" id="UP000054359"/>
    </source>
</evidence>
<dbReference type="OrthoDB" id="274828at2759"/>
<dbReference type="PANTHER" id="PTHR12810:SF0">
    <property type="entry name" value="SMALL RIBOSOMAL SUBUNIT PROTEIN MS29"/>
    <property type="match status" value="1"/>
</dbReference>
<dbReference type="Pfam" id="PF10236">
    <property type="entry name" value="DAP3"/>
    <property type="match status" value="1"/>
</dbReference>
<dbReference type="OMA" id="DITNYDW"/>
<dbReference type="GO" id="GO:0003735">
    <property type="term" value="F:structural constituent of ribosome"/>
    <property type="evidence" value="ECO:0007669"/>
    <property type="project" value="TreeGrafter"/>
</dbReference>
<accession>A0A087UPG3</accession>
<evidence type="ECO:0000256" key="3">
    <source>
        <dbReference type="ARBA" id="ARBA00022946"/>
    </source>
</evidence>
<dbReference type="Proteomes" id="UP000054359">
    <property type="component" value="Unassembled WGS sequence"/>
</dbReference>
<dbReference type="GO" id="GO:0006915">
    <property type="term" value="P:apoptotic process"/>
    <property type="evidence" value="ECO:0007669"/>
    <property type="project" value="InterPro"/>
</dbReference>
<dbReference type="AlphaFoldDB" id="A0A087UPG3"/>
<feature type="non-terminal residue" evidence="8">
    <location>
        <position position="312"/>
    </location>
</feature>
<dbReference type="InterPro" id="IPR027417">
    <property type="entry name" value="P-loop_NTPase"/>
</dbReference>
<protein>
    <recommendedName>
        <fullName evidence="7">Small ribosomal subunit protein mS29</fullName>
    </recommendedName>
</protein>